<dbReference type="Proteomes" id="UP000271087">
    <property type="component" value="Unassembled WGS sequence"/>
</dbReference>
<keyword evidence="3" id="KW-1185">Reference proteome</keyword>
<organism evidence="4">
    <name type="scientific">Onchocerca ochengi</name>
    <name type="common">Filarial nematode worm</name>
    <dbReference type="NCBI Taxonomy" id="42157"/>
    <lineage>
        <taxon>Eukaryota</taxon>
        <taxon>Metazoa</taxon>
        <taxon>Ecdysozoa</taxon>
        <taxon>Nematoda</taxon>
        <taxon>Chromadorea</taxon>
        <taxon>Rhabditida</taxon>
        <taxon>Spirurina</taxon>
        <taxon>Spiruromorpha</taxon>
        <taxon>Filarioidea</taxon>
        <taxon>Onchocercidae</taxon>
        <taxon>Onchocerca</taxon>
    </lineage>
</organism>
<name>A0A182E9M3_ONCOC</name>
<gene>
    <name evidence="2" type="ORF">NOO_LOCUS4736</name>
</gene>
<evidence type="ECO:0000313" key="2">
    <source>
        <dbReference type="EMBL" id="VDK74276.1"/>
    </source>
</evidence>
<dbReference type="AlphaFoldDB" id="A0A182E9M3"/>
<accession>A0A182E9M3</accession>
<proteinExistence type="predicted"/>
<feature type="region of interest" description="Disordered" evidence="1">
    <location>
        <begin position="64"/>
        <end position="88"/>
    </location>
</feature>
<protein>
    <submittedName>
        <fullName evidence="2 4">Uncharacterized protein</fullName>
    </submittedName>
</protein>
<dbReference type="WBParaSite" id="nOo.2.0.1.t04736-RA">
    <property type="protein sequence ID" value="nOo.2.0.1.t04736-RA"/>
    <property type="gene ID" value="nOo.2.0.1.g04736"/>
</dbReference>
<reference evidence="4" key="1">
    <citation type="submission" date="2016-06" db="UniProtKB">
        <authorList>
            <consortium name="WormBaseParasite"/>
        </authorList>
    </citation>
    <scope>IDENTIFICATION</scope>
</reference>
<reference evidence="2 3" key="2">
    <citation type="submission" date="2018-08" db="EMBL/GenBank/DDBJ databases">
        <authorList>
            <person name="Laetsch R D."/>
            <person name="Stevens L."/>
            <person name="Kumar S."/>
            <person name="Blaxter L. M."/>
        </authorList>
    </citation>
    <scope>NUCLEOTIDE SEQUENCE [LARGE SCALE GENOMIC DNA]</scope>
</reference>
<evidence type="ECO:0000313" key="4">
    <source>
        <dbReference type="WBParaSite" id="nOo.2.0.1.t04736-RA"/>
    </source>
</evidence>
<evidence type="ECO:0000313" key="3">
    <source>
        <dbReference type="Proteomes" id="UP000271087"/>
    </source>
</evidence>
<sequence length="118" mass="13437">MHPTLSMDTKIQFSAKLASSEIPFITDRCLTVTIIILDLHSPNKSLMKNVQLCDDTVERKEVSLTDGMRGRYSAPPYPSALHRDRQPDGEMDGWMDGWTDERTAIAFTCLRMRSWCSV</sequence>
<evidence type="ECO:0000256" key="1">
    <source>
        <dbReference type="SAM" id="MobiDB-lite"/>
    </source>
</evidence>
<dbReference type="EMBL" id="UYRW01001118">
    <property type="protein sequence ID" value="VDK74276.1"/>
    <property type="molecule type" value="Genomic_DNA"/>
</dbReference>